<feature type="compositionally biased region" description="Low complexity" evidence="1">
    <location>
        <begin position="42"/>
        <end position="52"/>
    </location>
</feature>
<evidence type="ECO:0000313" key="2">
    <source>
        <dbReference type="EMBL" id="CAA9385697.1"/>
    </source>
</evidence>
<gene>
    <name evidence="2" type="ORF">AVDCRST_MAG22-249</name>
</gene>
<feature type="compositionally biased region" description="Basic residues" evidence="1">
    <location>
        <begin position="67"/>
        <end position="80"/>
    </location>
</feature>
<feature type="region of interest" description="Disordered" evidence="1">
    <location>
        <begin position="1"/>
        <end position="80"/>
    </location>
</feature>
<organism evidence="2">
    <name type="scientific">uncultured Rubrobacteraceae bacterium</name>
    <dbReference type="NCBI Taxonomy" id="349277"/>
    <lineage>
        <taxon>Bacteria</taxon>
        <taxon>Bacillati</taxon>
        <taxon>Actinomycetota</taxon>
        <taxon>Rubrobacteria</taxon>
        <taxon>Rubrobacterales</taxon>
        <taxon>Rubrobacteraceae</taxon>
        <taxon>environmental samples</taxon>
    </lineage>
</organism>
<sequence length="80" mass="8625">GAEYYGYDSRALRGAGEDPGPRGPAPRRGRRPGQGRPDRPRPAGTVGPPAARACRRGRQPQGGLLRPLHRRPGRRRPGAL</sequence>
<feature type="non-terminal residue" evidence="2">
    <location>
        <position position="80"/>
    </location>
</feature>
<dbReference type="EMBL" id="CADCUV010000013">
    <property type="protein sequence ID" value="CAA9385697.1"/>
    <property type="molecule type" value="Genomic_DNA"/>
</dbReference>
<evidence type="ECO:0000256" key="1">
    <source>
        <dbReference type="SAM" id="MobiDB-lite"/>
    </source>
</evidence>
<dbReference type="AlphaFoldDB" id="A0A6J4NI13"/>
<name>A0A6J4NI13_9ACTN</name>
<proteinExistence type="predicted"/>
<reference evidence="2" key="1">
    <citation type="submission" date="2020-02" db="EMBL/GenBank/DDBJ databases">
        <authorList>
            <person name="Meier V. D."/>
        </authorList>
    </citation>
    <scope>NUCLEOTIDE SEQUENCE</scope>
    <source>
        <strain evidence="2">AVDCRST_MAG22</strain>
    </source>
</reference>
<feature type="non-terminal residue" evidence="2">
    <location>
        <position position="1"/>
    </location>
</feature>
<accession>A0A6J4NI13</accession>
<protein>
    <submittedName>
        <fullName evidence="2">Uncharacterized protein</fullName>
    </submittedName>
</protein>